<protein>
    <submittedName>
        <fullName evidence="11">Proton pump-interactor 1-like</fullName>
    </submittedName>
</protein>
<evidence type="ECO:0000256" key="1">
    <source>
        <dbReference type="ARBA" id="ARBA00004162"/>
    </source>
</evidence>
<dbReference type="OrthoDB" id="1302722at2759"/>
<evidence type="ECO:0000256" key="3">
    <source>
        <dbReference type="ARBA" id="ARBA00022475"/>
    </source>
</evidence>
<reference evidence="11" key="2">
    <citation type="submission" date="2025-08" db="UniProtKB">
        <authorList>
            <consortium name="RefSeq"/>
        </authorList>
    </citation>
    <scope>IDENTIFICATION</scope>
</reference>
<dbReference type="PANTHER" id="PTHR32219">
    <property type="entry name" value="RNA-BINDING PROTEIN YLMH-RELATED"/>
    <property type="match status" value="1"/>
</dbReference>
<keyword evidence="5" id="KW-0256">Endoplasmic reticulum</keyword>
<dbReference type="GeneID" id="107819097"/>
<dbReference type="InterPro" id="IPR055282">
    <property type="entry name" value="PPI1-4"/>
</dbReference>
<keyword evidence="8" id="KW-0472">Membrane</keyword>
<evidence type="ECO:0000313" key="11">
    <source>
        <dbReference type="RefSeq" id="XP_016500664.1"/>
    </source>
</evidence>
<proteinExistence type="inferred from homology"/>
<organism evidence="10 11">
    <name type="scientific">Nicotiana tabacum</name>
    <name type="common">Common tobacco</name>
    <dbReference type="NCBI Taxonomy" id="4097"/>
    <lineage>
        <taxon>Eukaryota</taxon>
        <taxon>Viridiplantae</taxon>
        <taxon>Streptophyta</taxon>
        <taxon>Embryophyta</taxon>
        <taxon>Tracheophyta</taxon>
        <taxon>Spermatophyta</taxon>
        <taxon>Magnoliopsida</taxon>
        <taxon>eudicotyledons</taxon>
        <taxon>Gunneridae</taxon>
        <taxon>Pentapetalae</taxon>
        <taxon>asterids</taxon>
        <taxon>lamiids</taxon>
        <taxon>Solanales</taxon>
        <taxon>Solanaceae</taxon>
        <taxon>Nicotianoideae</taxon>
        <taxon>Nicotianeae</taxon>
        <taxon>Nicotiana</taxon>
    </lineage>
</organism>
<accession>A0A1S4CI26</accession>
<dbReference type="PaxDb" id="4097-A0A1S4CI26"/>
<dbReference type="OMA" id="EKQPNDM"/>
<dbReference type="KEGG" id="nta:107819097"/>
<evidence type="ECO:0000256" key="2">
    <source>
        <dbReference type="ARBA" id="ARBA00004389"/>
    </source>
</evidence>
<evidence type="ECO:0000256" key="5">
    <source>
        <dbReference type="ARBA" id="ARBA00022824"/>
    </source>
</evidence>
<dbReference type="GO" id="GO:0005886">
    <property type="term" value="C:plasma membrane"/>
    <property type="evidence" value="ECO:0007669"/>
    <property type="project" value="UniProtKB-SubCell"/>
</dbReference>
<dbReference type="GO" id="GO:0005789">
    <property type="term" value="C:endoplasmic reticulum membrane"/>
    <property type="evidence" value="ECO:0007669"/>
    <property type="project" value="UniProtKB-SubCell"/>
</dbReference>
<evidence type="ECO:0000256" key="6">
    <source>
        <dbReference type="ARBA" id="ARBA00022989"/>
    </source>
</evidence>
<reference evidence="10" key="1">
    <citation type="journal article" date="2014" name="Nat. Commun.">
        <title>The tobacco genome sequence and its comparison with those of tomato and potato.</title>
        <authorList>
            <person name="Sierro N."/>
            <person name="Battey J.N."/>
            <person name="Ouadi S."/>
            <person name="Bakaher N."/>
            <person name="Bovet L."/>
            <person name="Willig A."/>
            <person name="Goepfert S."/>
            <person name="Peitsch M.C."/>
            <person name="Ivanov N.V."/>
        </authorList>
    </citation>
    <scope>NUCLEOTIDE SEQUENCE [LARGE SCALE GENOMIC DNA]</scope>
</reference>
<dbReference type="Proteomes" id="UP000790787">
    <property type="component" value="Chromosome 9"/>
</dbReference>
<dbReference type="STRING" id="4097.A0A1S4CI26"/>
<keyword evidence="4" id="KW-0812">Transmembrane</keyword>
<dbReference type="PANTHER" id="PTHR32219:SF20">
    <property type="entry name" value="PROTON PUMP-INTERACTOR 1-LIKE"/>
    <property type="match status" value="1"/>
</dbReference>
<evidence type="ECO:0000256" key="9">
    <source>
        <dbReference type="ARBA" id="ARBA00038080"/>
    </source>
</evidence>
<keyword evidence="6" id="KW-1133">Transmembrane helix</keyword>
<comment type="similarity">
    <text evidence="9">Belongs to the plant Proton pump-interactor protein family.</text>
</comment>
<keyword evidence="10" id="KW-1185">Reference proteome</keyword>
<name>A0A1S4CI26_TOBAC</name>
<evidence type="ECO:0000313" key="10">
    <source>
        <dbReference type="Proteomes" id="UP000790787"/>
    </source>
</evidence>
<sequence length="186" mass="21269">MSLWSGGKPFKDDYERRILTTLDIRQLSQDGRMGNPDEKPLVLPAAQTVLQTEIVERTNAKPLKEDSAPPAQKIHKEKNSKQPKEASSKVIESSTKKYIFDIEEEIHSLEKQPNDMNPKSKEVDEAKLTEMKREDEIAKNKKAMERNKKLAEKAAAKAAIKAQKEAERKLKENIILILSFFSHFLK</sequence>
<gene>
    <name evidence="11" type="primary">LOC107819097</name>
</gene>
<comment type="subcellular location">
    <subcellularLocation>
        <location evidence="1">Cell membrane</location>
        <topology evidence="1">Single-pass membrane protein</topology>
    </subcellularLocation>
    <subcellularLocation>
        <location evidence="2">Endoplasmic reticulum membrane</location>
        <topology evidence="2">Single-pass membrane protein</topology>
    </subcellularLocation>
</comment>
<dbReference type="AlphaFoldDB" id="A0A1S4CI26"/>
<keyword evidence="7" id="KW-0175">Coiled coil</keyword>
<evidence type="ECO:0000256" key="8">
    <source>
        <dbReference type="ARBA" id="ARBA00023136"/>
    </source>
</evidence>
<keyword evidence="3" id="KW-1003">Cell membrane</keyword>
<dbReference type="RefSeq" id="XP_016500664.1">
    <property type="nucleotide sequence ID" value="XM_016645178.1"/>
</dbReference>
<evidence type="ECO:0000256" key="4">
    <source>
        <dbReference type="ARBA" id="ARBA00022692"/>
    </source>
</evidence>
<evidence type="ECO:0000256" key="7">
    <source>
        <dbReference type="ARBA" id="ARBA00023054"/>
    </source>
</evidence>